<feature type="transmembrane region" description="Helical" evidence="8">
    <location>
        <begin position="240"/>
        <end position="267"/>
    </location>
</feature>
<evidence type="ECO:0000313" key="10">
    <source>
        <dbReference type="Proteomes" id="UP000670947"/>
    </source>
</evidence>
<keyword evidence="3" id="KW-0813">Transport</keyword>
<feature type="transmembrane region" description="Helical" evidence="8">
    <location>
        <begin position="67"/>
        <end position="83"/>
    </location>
</feature>
<feature type="transmembrane region" description="Helical" evidence="8">
    <location>
        <begin position="312"/>
        <end position="328"/>
    </location>
</feature>
<accession>A0ABS3WKS3</accession>
<name>A0ABS3WKS3_9BACL</name>
<reference evidence="9 10" key="1">
    <citation type="submission" date="2021-03" db="EMBL/GenBank/DDBJ databases">
        <title>Paenibacillus artemisicola MWE-103 whole genome sequence.</title>
        <authorList>
            <person name="Ham Y.J."/>
        </authorList>
    </citation>
    <scope>NUCLEOTIDE SEQUENCE [LARGE SCALE GENOMIC DNA]</scope>
    <source>
        <strain evidence="9 10">MWE-103</strain>
    </source>
</reference>
<gene>
    <name evidence="9" type="ORF">I8J29_32390</name>
</gene>
<dbReference type="EMBL" id="JAGGDJ010000081">
    <property type="protein sequence ID" value="MBO7748882.1"/>
    <property type="molecule type" value="Genomic_DNA"/>
</dbReference>
<dbReference type="PANTHER" id="PTHR30472">
    <property type="entry name" value="FERRIC ENTEROBACTIN TRANSPORT SYSTEM PERMEASE PROTEIN"/>
    <property type="match status" value="1"/>
</dbReference>
<dbReference type="InterPro" id="IPR000522">
    <property type="entry name" value="ABC_transptr_permease_BtuC"/>
</dbReference>
<feature type="transmembrane region" description="Helical" evidence="8">
    <location>
        <begin position="95"/>
        <end position="114"/>
    </location>
</feature>
<evidence type="ECO:0000256" key="8">
    <source>
        <dbReference type="SAM" id="Phobius"/>
    </source>
</evidence>
<feature type="transmembrane region" description="Helical" evidence="8">
    <location>
        <begin position="279"/>
        <end position="300"/>
    </location>
</feature>
<organism evidence="9 10">
    <name type="scientific">Paenibacillus artemisiicola</name>
    <dbReference type="NCBI Taxonomy" id="1172618"/>
    <lineage>
        <taxon>Bacteria</taxon>
        <taxon>Bacillati</taxon>
        <taxon>Bacillota</taxon>
        <taxon>Bacilli</taxon>
        <taxon>Bacillales</taxon>
        <taxon>Paenibacillaceae</taxon>
        <taxon>Paenibacillus</taxon>
    </lineage>
</organism>
<evidence type="ECO:0000256" key="2">
    <source>
        <dbReference type="ARBA" id="ARBA00007935"/>
    </source>
</evidence>
<dbReference type="Gene3D" id="1.10.3470.10">
    <property type="entry name" value="ABC transporter involved in vitamin B12 uptake, BtuC"/>
    <property type="match status" value="1"/>
</dbReference>
<evidence type="ECO:0000256" key="5">
    <source>
        <dbReference type="ARBA" id="ARBA00022692"/>
    </source>
</evidence>
<dbReference type="RefSeq" id="WP_208851402.1">
    <property type="nucleotide sequence ID" value="NZ_JAGGDJ010000081.1"/>
</dbReference>
<dbReference type="SUPFAM" id="SSF81345">
    <property type="entry name" value="ABC transporter involved in vitamin B12 uptake, BtuC"/>
    <property type="match status" value="1"/>
</dbReference>
<keyword evidence="5 8" id="KW-0812">Transmembrane</keyword>
<keyword evidence="4" id="KW-1003">Cell membrane</keyword>
<proteinExistence type="inferred from homology"/>
<feature type="transmembrane region" description="Helical" evidence="8">
    <location>
        <begin position="197"/>
        <end position="214"/>
    </location>
</feature>
<comment type="subcellular location">
    <subcellularLocation>
        <location evidence="1">Cell membrane</location>
        <topology evidence="1">Multi-pass membrane protein</topology>
    </subcellularLocation>
</comment>
<dbReference type="CDD" id="cd06550">
    <property type="entry name" value="TM_ABC_iron-siderophores_like"/>
    <property type="match status" value="1"/>
</dbReference>
<dbReference type="Proteomes" id="UP000670947">
    <property type="component" value="Unassembled WGS sequence"/>
</dbReference>
<feature type="transmembrane region" description="Helical" evidence="8">
    <location>
        <begin position="153"/>
        <end position="177"/>
    </location>
</feature>
<evidence type="ECO:0000256" key="6">
    <source>
        <dbReference type="ARBA" id="ARBA00022989"/>
    </source>
</evidence>
<comment type="caution">
    <text evidence="9">The sequence shown here is derived from an EMBL/GenBank/DDBJ whole genome shotgun (WGS) entry which is preliminary data.</text>
</comment>
<evidence type="ECO:0000256" key="1">
    <source>
        <dbReference type="ARBA" id="ARBA00004651"/>
    </source>
</evidence>
<feature type="transmembrane region" description="Helical" evidence="8">
    <location>
        <begin position="120"/>
        <end position="141"/>
    </location>
</feature>
<keyword evidence="6 8" id="KW-1133">Transmembrane helix</keyword>
<dbReference type="Pfam" id="PF01032">
    <property type="entry name" value="FecCD"/>
    <property type="match status" value="1"/>
</dbReference>
<dbReference type="InterPro" id="IPR037294">
    <property type="entry name" value="ABC_BtuC-like"/>
</dbReference>
<keyword evidence="7 8" id="KW-0472">Membrane</keyword>
<keyword evidence="10" id="KW-1185">Reference proteome</keyword>
<dbReference type="PANTHER" id="PTHR30472:SF65">
    <property type="entry name" value="SIDEROPHORE TRANSPORT SYSTEM PERMEASE PROTEIN YFIZ-RELATED"/>
    <property type="match status" value="1"/>
</dbReference>
<protein>
    <submittedName>
        <fullName evidence="9">Iron ABC transporter permease</fullName>
    </submittedName>
</protein>
<sequence length="336" mass="34669">MAGDSTRSVPFAFKLAAGLLLFVLTFFVAMTLGAAHTTPKEVWLAIMTDRPGENLSVLREIRLPREIAAVFIGAALAVSGSVMQGMTRNPLADPGLLGLTAGANAALAFTLALVPSANYFWITVACFIGAAAGSLLVAGIGAAKKGGFSPLRIVLAGSAVSAFLYALADGIGLAFKISKDVSMWTAGGIIGTSWEQLQVIIPFVSAGVLIAMALSRQLTILSLSEDIAVGLGQKTGAVKAALFVVTVLLAGASVALVGNLTFLGLMIPHIVRAVVGTDYRFVVPMSAVSGATFMLLADTLARTINAPYETPLAAIVAVAGLPFFLYIMRRGGKAIK</sequence>
<evidence type="ECO:0000313" key="9">
    <source>
        <dbReference type="EMBL" id="MBO7748882.1"/>
    </source>
</evidence>
<evidence type="ECO:0000256" key="7">
    <source>
        <dbReference type="ARBA" id="ARBA00023136"/>
    </source>
</evidence>
<evidence type="ECO:0000256" key="4">
    <source>
        <dbReference type="ARBA" id="ARBA00022475"/>
    </source>
</evidence>
<evidence type="ECO:0000256" key="3">
    <source>
        <dbReference type="ARBA" id="ARBA00022448"/>
    </source>
</evidence>
<comment type="similarity">
    <text evidence="2">Belongs to the binding-protein-dependent transport system permease family. FecCD subfamily.</text>
</comment>